<dbReference type="PROSITE" id="PS50850">
    <property type="entry name" value="MFS"/>
    <property type="match status" value="1"/>
</dbReference>
<keyword evidence="3 6" id="KW-0812">Transmembrane</keyword>
<keyword evidence="5 6" id="KW-0472">Membrane</keyword>
<feature type="transmembrane region" description="Helical" evidence="6">
    <location>
        <begin position="287"/>
        <end position="305"/>
    </location>
</feature>
<dbReference type="InterPro" id="IPR020846">
    <property type="entry name" value="MFS_dom"/>
</dbReference>
<evidence type="ECO:0000313" key="8">
    <source>
        <dbReference type="EMBL" id="MCM2388130.1"/>
    </source>
</evidence>
<comment type="subcellular location">
    <subcellularLocation>
        <location evidence="1">Cell membrane</location>
        <topology evidence="1">Multi-pass membrane protein</topology>
    </subcellularLocation>
</comment>
<evidence type="ECO:0000256" key="2">
    <source>
        <dbReference type="ARBA" id="ARBA00022475"/>
    </source>
</evidence>
<comment type="caution">
    <text evidence="8">The sequence shown here is derived from an EMBL/GenBank/DDBJ whole genome shotgun (WGS) entry which is preliminary data.</text>
</comment>
<dbReference type="EMBL" id="JAMQAW010000007">
    <property type="protein sequence ID" value="MCM2388130.1"/>
    <property type="molecule type" value="Genomic_DNA"/>
</dbReference>
<feature type="transmembrane region" description="Helical" evidence="6">
    <location>
        <begin position="311"/>
        <end position="331"/>
    </location>
</feature>
<sequence>MTTATGPLGAPFWRFWTSTTFANLADGIRAGAFPLIAASLTDSPFGVALIAACQQGAWLVFGLAAGLLADRRSPGRVLAVADTVRVAALAALFTLLALDAATIPILAGAAFVMGAAETFRDTSAQSMLPRLVPERQLERANGRLFGTEIVGNEFIGPLLGAALFGIALTVPVAVDAAVLVTAVLLVLTLPRTPARSAAPAGTARLRTELLLGVRWLLRNPRQRVISAAGAVICFADAAWWSVLVLYSDSALGVPLALFGALLAAGAVGGTLGALGSERLAAHFGVRPLLAAAALSTGLPAVLIALTDNPIAAGALLALSSAGFALWNVVALSARQRETPPQLLGRVTAVHRIALYGSGMAGALAGGWIAGSVALTVPFHAAGPLVALAAIGLLTTLPPRPDGGPGYGRSGSE</sequence>
<accession>A0ABT0UJ59</accession>
<keyword evidence="9" id="KW-1185">Reference proteome</keyword>
<organism evidence="8 9">
    <name type="scientific">Streptomyces albipurpureus</name>
    <dbReference type="NCBI Taxonomy" id="2897419"/>
    <lineage>
        <taxon>Bacteria</taxon>
        <taxon>Bacillati</taxon>
        <taxon>Actinomycetota</taxon>
        <taxon>Actinomycetes</taxon>
        <taxon>Kitasatosporales</taxon>
        <taxon>Streptomycetaceae</taxon>
        <taxon>Streptomyces</taxon>
    </lineage>
</organism>
<dbReference type="CDD" id="cd06173">
    <property type="entry name" value="MFS_MefA_like"/>
    <property type="match status" value="1"/>
</dbReference>
<dbReference type="Proteomes" id="UP001431429">
    <property type="component" value="Unassembled WGS sequence"/>
</dbReference>
<evidence type="ECO:0000313" key="9">
    <source>
        <dbReference type="Proteomes" id="UP001431429"/>
    </source>
</evidence>
<dbReference type="RefSeq" id="WP_250918485.1">
    <property type="nucleotide sequence ID" value="NZ_JAMQAW010000007.1"/>
</dbReference>
<feature type="transmembrane region" description="Helical" evidence="6">
    <location>
        <begin position="154"/>
        <end position="187"/>
    </location>
</feature>
<evidence type="ECO:0000256" key="5">
    <source>
        <dbReference type="ARBA" id="ARBA00023136"/>
    </source>
</evidence>
<dbReference type="InterPro" id="IPR036259">
    <property type="entry name" value="MFS_trans_sf"/>
</dbReference>
<feature type="transmembrane region" description="Helical" evidence="6">
    <location>
        <begin position="352"/>
        <end position="370"/>
    </location>
</feature>
<feature type="transmembrane region" description="Helical" evidence="6">
    <location>
        <begin position="45"/>
        <end position="68"/>
    </location>
</feature>
<feature type="transmembrane region" description="Helical" evidence="6">
    <location>
        <begin position="252"/>
        <end position="275"/>
    </location>
</feature>
<dbReference type="PANTHER" id="PTHR23513:SF6">
    <property type="entry name" value="MAJOR FACILITATOR SUPERFAMILY ASSOCIATED DOMAIN-CONTAINING PROTEIN"/>
    <property type="match status" value="1"/>
</dbReference>
<feature type="transmembrane region" description="Helical" evidence="6">
    <location>
        <begin position="224"/>
        <end position="246"/>
    </location>
</feature>
<feature type="transmembrane region" description="Helical" evidence="6">
    <location>
        <begin position="89"/>
        <end position="113"/>
    </location>
</feature>
<dbReference type="Pfam" id="PF07690">
    <property type="entry name" value="MFS_1"/>
    <property type="match status" value="1"/>
</dbReference>
<evidence type="ECO:0000256" key="4">
    <source>
        <dbReference type="ARBA" id="ARBA00022989"/>
    </source>
</evidence>
<dbReference type="PANTHER" id="PTHR23513">
    <property type="entry name" value="INTEGRAL MEMBRANE EFFLUX PROTEIN-RELATED"/>
    <property type="match status" value="1"/>
</dbReference>
<proteinExistence type="predicted"/>
<keyword evidence="2" id="KW-1003">Cell membrane</keyword>
<reference evidence="8" key="1">
    <citation type="submission" date="2022-06" db="EMBL/GenBank/DDBJ databases">
        <title>Genome public.</title>
        <authorList>
            <person name="Sun Q."/>
        </authorList>
    </citation>
    <scope>NUCLEOTIDE SEQUENCE</scope>
    <source>
        <strain evidence="8">CWNU-1</strain>
    </source>
</reference>
<evidence type="ECO:0000256" key="6">
    <source>
        <dbReference type="SAM" id="Phobius"/>
    </source>
</evidence>
<evidence type="ECO:0000256" key="1">
    <source>
        <dbReference type="ARBA" id="ARBA00004651"/>
    </source>
</evidence>
<dbReference type="InterPro" id="IPR011701">
    <property type="entry name" value="MFS"/>
</dbReference>
<feature type="domain" description="Major facilitator superfamily (MFS) profile" evidence="7">
    <location>
        <begin position="222"/>
        <end position="412"/>
    </location>
</feature>
<dbReference type="Gene3D" id="1.20.1250.20">
    <property type="entry name" value="MFS general substrate transporter like domains"/>
    <property type="match status" value="1"/>
</dbReference>
<evidence type="ECO:0000256" key="3">
    <source>
        <dbReference type="ARBA" id="ARBA00022692"/>
    </source>
</evidence>
<gene>
    <name evidence="8" type="ORF">NBG84_07340</name>
</gene>
<protein>
    <submittedName>
        <fullName evidence="8">MFS transporter</fullName>
    </submittedName>
</protein>
<name>A0ABT0UJ59_9ACTN</name>
<dbReference type="SUPFAM" id="SSF103473">
    <property type="entry name" value="MFS general substrate transporter"/>
    <property type="match status" value="1"/>
</dbReference>
<keyword evidence="4 6" id="KW-1133">Transmembrane helix</keyword>
<evidence type="ECO:0000259" key="7">
    <source>
        <dbReference type="PROSITE" id="PS50850"/>
    </source>
</evidence>